<comment type="caution">
    <text evidence="3">The sequence shown here is derived from an EMBL/GenBank/DDBJ whole genome shotgun (WGS) entry which is preliminary data.</text>
</comment>
<gene>
    <name evidence="3" type="ORF">RQM59_05330</name>
</gene>
<dbReference type="Pfam" id="PF06580">
    <property type="entry name" value="His_kinase"/>
    <property type="match status" value="1"/>
</dbReference>
<keyword evidence="3" id="KW-0808">Transferase</keyword>
<sequence>MIATKQTLESTKGTVDENELFFFLFQIWFIGTLVYMVGSWLFYRWKEYQELKNEKLKAELVNLKNQVSPHFFFNTLNNLYGLIKKDSDKAQEFVLQLSELMRYAIYSGDTEQVLLKEEITYVQNFISLHQIRHYKNVDIRFEQEVENETVLLYPLLLIILVENAFKHGVEQLVDNAYVYCKLAANDQKLVFTVENNFDVSNLVATNGVGLVNLKQRLTLLYPESHILETEQAKNIFTARLELTL</sequence>
<protein>
    <submittedName>
        <fullName evidence="3">Histidine kinase</fullName>
    </submittedName>
</protein>
<evidence type="ECO:0000256" key="1">
    <source>
        <dbReference type="SAM" id="Phobius"/>
    </source>
</evidence>
<dbReference type="InterPro" id="IPR010559">
    <property type="entry name" value="Sig_transdc_His_kin_internal"/>
</dbReference>
<evidence type="ECO:0000313" key="4">
    <source>
        <dbReference type="Proteomes" id="UP001257277"/>
    </source>
</evidence>
<proteinExistence type="predicted"/>
<keyword evidence="1" id="KW-1133">Transmembrane helix</keyword>
<dbReference type="Gene3D" id="3.30.565.10">
    <property type="entry name" value="Histidine kinase-like ATPase, C-terminal domain"/>
    <property type="match status" value="1"/>
</dbReference>
<reference evidence="3 4" key="1">
    <citation type="submission" date="2023-09" db="EMBL/GenBank/DDBJ databases">
        <title>Novel taxa isolated from Blanes Bay.</title>
        <authorList>
            <person name="Rey-Velasco X."/>
            <person name="Lucena T."/>
        </authorList>
    </citation>
    <scope>NUCLEOTIDE SEQUENCE [LARGE SCALE GENOMIC DNA]</scope>
    <source>
        <strain evidence="3 4">S356</strain>
    </source>
</reference>
<feature type="domain" description="Signal transduction histidine kinase internal region" evidence="2">
    <location>
        <begin position="58"/>
        <end position="134"/>
    </location>
</feature>
<dbReference type="SUPFAM" id="SSF55874">
    <property type="entry name" value="ATPase domain of HSP90 chaperone/DNA topoisomerase II/histidine kinase"/>
    <property type="match status" value="1"/>
</dbReference>
<organism evidence="3 4">
    <name type="scientific">Asprobacillus argus</name>
    <dbReference type="NCBI Taxonomy" id="3076534"/>
    <lineage>
        <taxon>Bacteria</taxon>
        <taxon>Pseudomonadati</taxon>
        <taxon>Bacteroidota</taxon>
        <taxon>Flavobacteriia</taxon>
        <taxon>Flavobacteriales</taxon>
        <taxon>Flavobacteriaceae</taxon>
        <taxon>Asprobacillus</taxon>
    </lineage>
</organism>
<accession>A0ABU3LDK2</accession>
<dbReference type="PANTHER" id="PTHR34220:SF7">
    <property type="entry name" value="SENSOR HISTIDINE KINASE YPDA"/>
    <property type="match status" value="1"/>
</dbReference>
<dbReference type="RefSeq" id="WP_349241047.1">
    <property type="nucleotide sequence ID" value="NZ_JAVTTO010000002.1"/>
</dbReference>
<dbReference type="GO" id="GO:0016301">
    <property type="term" value="F:kinase activity"/>
    <property type="evidence" value="ECO:0007669"/>
    <property type="project" value="UniProtKB-KW"/>
</dbReference>
<keyword evidence="1" id="KW-0812">Transmembrane</keyword>
<keyword evidence="4" id="KW-1185">Reference proteome</keyword>
<dbReference type="PANTHER" id="PTHR34220">
    <property type="entry name" value="SENSOR HISTIDINE KINASE YPDA"/>
    <property type="match status" value="1"/>
</dbReference>
<keyword evidence="3" id="KW-0418">Kinase</keyword>
<evidence type="ECO:0000259" key="2">
    <source>
        <dbReference type="Pfam" id="PF06580"/>
    </source>
</evidence>
<evidence type="ECO:0000313" key="3">
    <source>
        <dbReference type="EMBL" id="MDT7831791.1"/>
    </source>
</evidence>
<name>A0ABU3LDK2_9FLAO</name>
<keyword evidence="1" id="KW-0472">Membrane</keyword>
<dbReference type="Proteomes" id="UP001257277">
    <property type="component" value="Unassembled WGS sequence"/>
</dbReference>
<dbReference type="EMBL" id="JAVTTO010000002">
    <property type="protein sequence ID" value="MDT7831791.1"/>
    <property type="molecule type" value="Genomic_DNA"/>
</dbReference>
<feature type="transmembrane region" description="Helical" evidence="1">
    <location>
        <begin position="20"/>
        <end position="43"/>
    </location>
</feature>
<dbReference type="InterPro" id="IPR036890">
    <property type="entry name" value="HATPase_C_sf"/>
</dbReference>
<dbReference type="InterPro" id="IPR050640">
    <property type="entry name" value="Bact_2-comp_sensor_kinase"/>
</dbReference>